<dbReference type="InterPro" id="IPR043502">
    <property type="entry name" value="DNA/RNA_pol_sf"/>
</dbReference>
<keyword evidence="3" id="KW-0808">Transferase</keyword>
<protein>
    <submittedName>
        <fullName evidence="3">Reverse transcriptase domain-containing protein</fullName>
    </submittedName>
</protein>
<proteinExistence type="predicted"/>
<reference evidence="3" key="1">
    <citation type="journal article" date="2022" name="Int. J. Mol. Sci.">
        <title>Draft Genome of Tanacetum Coccineum: Genomic Comparison of Closely Related Tanacetum-Family Plants.</title>
        <authorList>
            <person name="Yamashiro T."/>
            <person name="Shiraishi A."/>
            <person name="Nakayama K."/>
            <person name="Satake H."/>
        </authorList>
    </citation>
    <scope>NUCLEOTIDE SEQUENCE</scope>
</reference>
<name>A0ABQ4XFN7_9ASTR</name>
<dbReference type="Gene3D" id="3.10.10.10">
    <property type="entry name" value="HIV Type 1 Reverse Transcriptase, subunit A, domain 1"/>
    <property type="match status" value="1"/>
</dbReference>
<dbReference type="Pfam" id="PF08284">
    <property type="entry name" value="RVP_2"/>
    <property type="match status" value="1"/>
</dbReference>
<dbReference type="InterPro" id="IPR032567">
    <property type="entry name" value="RTL1-rel"/>
</dbReference>
<dbReference type="EMBL" id="BQNB010009464">
    <property type="protein sequence ID" value="GJS63892.1"/>
    <property type="molecule type" value="Genomic_DNA"/>
</dbReference>
<evidence type="ECO:0000259" key="2">
    <source>
        <dbReference type="Pfam" id="PF03732"/>
    </source>
</evidence>
<feature type="compositionally biased region" description="Basic and acidic residues" evidence="1">
    <location>
        <begin position="147"/>
        <end position="162"/>
    </location>
</feature>
<dbReference type="InterPro" id="IPR021109">
    <property type="entry name" value="Peptidase_aspartic_dom_sf"/>
</dbReference>
<reference evidence="3" key="2">
    <citation type="submission" date="2022-01" db="EMBL/GenBank/DDBJ databases">
        <authorList>
            <person name="Yamashiro T."/>
            <person name="Shiraishi A."/>
            <person name="Satake H."/>
            <person name="Nakayama K."/>
        </authorList>
    </citation>
    <scope>NUCLEOTIDE SEQUENCE</scope>
</reference>
<accession>A0ABQ4XFN7</accession>
<keyword evidence="4" id="KW-1185">Reference proteome</keyword>
<gene>
    <name evidence="3" type="ORF">Tco_0678456</name>
</gene>
<dbReference type="Proteomes" id="UP001151760">
    <property type="component" value="Unassembled WGS sequence"/>
</dbReference>
<dbReference type="SUPFAM" id="SSF56672">
    <property type="entry name" value="DNA/RNA polymerases"/>
    <property type="match status" value="1"/>
</dbReference>
<feature type="domain" description="Retrotransposon gag" evidence="2">
    <location>
        <begin position="17"/>
        <end position="114"/>
    </location>
</feature>
<dbReference type="Gene3D" id="3.30.70.270">
    <property type="match status" value="1"/>
</dbReference>
<sequence length="548" mass="61615">MESVFNISGCAVENQVKFATCTLMDAALTWWNSLIRSLGPDAYNMTWVVLKKKMTDKYCPLGEVQKLEIELWNLKVKGNDVPAYTNRFQETSLLCTKFVSTETEKVTKYISGLPDNIYGNVKSARPKTLDETIELANELMDQKLRTYAERQSDSKRKADDISRNNQQPFKKQNVAKAYNLGTAEKKTYEGNAPKCTKCQRHHPGPCTLKCHQCGNKWTFMPAIAGAGNTNATNNRVVAMVGPNPKGNERNGNAAGNPDSNVVTGTFLLNNRYASILFDTGADRSFMSTAFSSLIGIIPTPLDNHYDVELADGKIVEVNTIIRGCTLNFLNHPFTIDLMPVELGSFDVIIGMDWLRRHHAVIVCDEKLVRVPFGNETLVFHGAESYIGRESRLTVISCSKVQEYMAKGCYVFLAQISATKEDDKLTSSFGRVEFQIDLIQGAECGTRAPYRLAPSEMKELSEQLQELSDKDFIRPSSSPWGAPVLFVKKKDGSFRMCIDYRELNKLTVKNRYPLPRIDDLFDQLQGSSISFDMNYDTFIKKFKRKPSTS</sequence>
<dbReference type="PANTHER" id="PTHR15503:SF45">
    <property type="entry name" value="RNA-DIRECTED DNA POLYMERASE HOMOLOG"/>
    <property type="match status" value="1"/>
</dbReference>
<organism evidence="3 4">
    <name type="scientific">Tanacetum coccineum</name>
    <dbReference type="NCBI Taxonomy" id="301880"/>
    <lineage>
        <taxon>Eukaryota</taxon>
        <taxon>Viridiplantae</taxon>
        <taxon>Streptophyta</taxon>
        <taxon>Embryophyta</taxon>
        <taxon>Tracheophyta</taxon>
        <taxon>Spermatophyta</taxon>
        <taxon>Magnoliopsida</taxon>
        <taxon>eudicotyledons</taxon>
        <taxon>Gunneridae</taxon>
        <taxon>Pentapetalae</taxon>
        <taxon>asterids</taxon>
        <taxon>campanulids</taxon>
        <taxon>Asterales</taxon>
        <taxon>Asteraceae</taxon>
        <taxon>Asteroideae</taxon>
        <taxon>Anthemideae</taxon>
        <taxon>Anthemidinae</taxon>
        <taxon>Tanacetum</taxon>
    </lineage>
</organism>
<dbReference type="PROSITE" id="PS00141">
    <property type="entry name" value="ASP_PROTEASE"/>
    <property type="match status" value="1"/>
</dbReference>
<evidence type="ECO:0000313" key="4">
    <source>
        <dbReference type="Proteomes" id="UP001151760"/>
    </source>
</evidence>
<evidence type="ECO:0000313" key="3">
    <source>
        <dbReference type="EMBL" id="GJS63892.1"/>
    </source>
</evidence>
<comment type="caution">
    <text evidence="3">The sequence shown here is derived from an EMBL/GenBank/DDBJ whole genome shotgun (WGS) entry which is preliminary data.</text>
</comment>
<dbReference type="CDD" id="cd00303">
    <property type="entry name" value="retropepsin_like"/>
    <property type="match status" value="1"/>
</dbReference>
<keyword evidence="3" id="KW-0548">Nucleotidyltransferase</keyword>
<dbReference type="Pfam" id="PF03732">
    <property type="entry name" value="Retrotrans_gag"/>
    <property type="match status" value="1"/>
</dbReference>
<dbReference type="PANTHER" id="PTHR15503">
    <property type="entry name" value="LDOC1 RELATED"/>
    <property type="match status" value="1"/>
</dbReference>
<dbReference type="GO" id="GO:0003964">
    <property type="term" value="F:RNA-directed DNA polymerase activity"/>
    <property type="evidence" value="ECO:0007669"/>
    <property type="project" value="UniProtKB-KW"/>
</dbReference>
<evidence type="ECO:0000256" key="1">
    <source>
        <dbReference type="SAM" id="MobiDB-lite"/>
    </source>
</evidence>
<keyword evidence="3" id="KW-0695">RNA-directed DNA polymerase</keyword>
<dbReference type="InterPro" id="IPR001969">
    <property type="entry name" value="Aspartic_peptidase_AS"/>
</dbReference>
<dbReference type="CDD" id="cd01647">
    <property type="entry name" value="RT_LTR"/>
    <property type="match status" value="1"/>
</dbReference>
<dbReference type="InterPro" id="IPR043128">
    <property type="entry name" value="Rev_trsase/Diguanyl_cyclase"/>
</dbReference>
<dbReference type="InterPro" id="IPR005162">
    <property type="entry name" value="Retrotrans_gag_dom"/>
</dbReference>
<dbReference type="Gene3D" id="2.40.70.10">
    <property type="entry name" value="Acid Proteases"/>
    <property type="match status" value="1"/>
</dbReference>
<dbReference type="SUPFAM" id="SSF50630">
    <property type="entry name" value="Acid proteases"/>
    <property type="match status" value="1"/>
</dbReference>
<feature type="region of interest" description="Disordered" evidence="1">
    <location>
        <begin position="147"/>
        <end position="170"/>
    </location>
</feature>